<evidence type="ECO:0000313" key="1">
    <source>
        <dbReference type="EMBL" id="JAH67844.1"/>
    </source>
</evidence>
<dbReference type="EMBL" id="GBXM01040733">
    <property type="protein sequence ID" value="JAH67844.1"/>
    <property type="molecule type" value="Transcribed_RNA"/>
</dbReference>
<sequence length="40" mass="4781">MHICFTAPFYRNNRFCVKCTIFCCELTQVFPCMDCSHIKE</sequence>
<organism evidence="1">
    <name type="scientific">Anguilla anguilla</name>
    <name type="common">European freshwater eel</name>
    <name type="synonym">Muraena anguilla</name>
    <dbReference type="NCBI Taxonomy" id="7936"/>
    <lineage>
        <taxon>Eukaryota</taxon>
        <taxon>Metazoa</taxon>
        <taxon>Chordata</taxon>
        <taxon>Craniata</taxon>
        <taxon>Vertebrata</taxon>
        <taxon>Euteleostomi</taxon>
        <taxon>Actinopterygii</taxon>
        <taxon>Neopterygii</taxon>
        <taxon>Teleostei</taxon>
        <taxon>Anguilliformes</taxon>
        <taxon>Anguillidae</taxon>
        <taxon>Anguilla</taxon>
    </lineage>
</organism>
<reference evidence="1" key="1">
    <citation type="submission" date="2014-11" db="EMBL/GenBank/DDBJ databases">
        <authorList>
            <person name="Amaro Gonzalez C."/>
        </authorList>
    </citation>
    <scope>NUCLEOTIDE SEQUENCE</scope>
</reference>
<reference evidence="1" key="2">
    <citation type="journal article" date="2015" name="Fish Shellfish Immunol.">
        <title>Early steps in the European eel (Anguilla anguilla)-Vibrio vulnificus interaction in the gills: Role of the RtxA13 toxin.</title>
        <authorList>
            <person name="Callol A."/>
            <person name="Pajuelo D."/>
            <person name="Ebbesson L."/>
            <person name="Teles M."/>
            <person name="MacKenzie S."/>
            <person name="Amaro C."/>
        </authorList>
    </citation>
    <scope>NUCLEOTIDE SEQUENCE</scope>
</reference>
<name>A0A0E9UPR1_ANGAN</name>
<proteinExistence type="predicted"/>
<protein>
    <submittedName>
        <fullName evidence="1">Uncharacterized protein</fullName>
    </submittedName>
</protein>
<dbReference type="AlphaFoldDB" id="A0A0E9UPR1"/>
<accession>A0A0E9UPR1</accession>